<proteinExistence type="predicted"/>
<organism evidence="1 2">
    <name type="scientific">Phyllachora maydis</name>
    <dbReference type="NCBI Taxonomy" id="1825666"/>
    <lineage>
        <taxon>Eukaryota</taxon>
        <taxon>Fungi</taxon>
        <taxon>Dikarya</taxon>
        <taxon>Ascomycota</taxon>
        <taxon>Pezizomycotina</taxon>
        <taxon>Sordariomycetes</taxon>
        <taxon>Sordariomycetidae</taxon>
        <taxon>Phyllachorales</taxon>
        <taxon>Phyllachoraceae</taxon>
        <taxon>Phyllachora</taxon>
    </lineage>
</organism>
<reference evidence="1" key="1">
    <citation type="journal article" date="2023" name="Mol. Plant Microbe Interact.">
        <title>Elucidating the Obligate Nature and Biological Capacity of an Invasive Fungal Corn Pathogen.</title>
        <authorList>
            <person name="MacCready J.S."/>
            <person name="Roggenkamp E.M."/>
            <person name="Gdanetz K."/>
            <person name="Chilvers M.I."/>
        </authorList>
    </citation>
    <scope>NUCLEOTIDE SEQUENCE</scope>
    <source>
        <strain evidence="1">PM02</strain>
    </source>
</reference>
<name>A0AAD9I4M8_9PEZI</name>
<protein>
    <submittedName>
        <fullName evidence="1">Uncharacterized protein</fullName>
    </submittedName>
</protein>
<gene>
    <name evidence="1" type="ORF">P8C59_005516</name>
</gene>
<evidence type="ECO:0000313" key="1">
    <source>
        <dbReference type="EMBL" id="KAK2071063.1"/>
    </source>
</evidence>
<dbReference type="AlphaFoldDB" id="A0AAD9I4M8"/>
<evidence type="ECO:0000313" key="2">
    <source>
        <dbReference type="Proteomes" id="UP001217918"/>
    </source>
</evidence>
<accession>A0AAD9I4M8</accession>
<dbReference type="EMBL" id="JAQQPM010000004">
    <property type="protein sequence ID" value="KAK2071063.1"/>
    <property type="molecule type" value="Genomic_DNA"/>
</dbReference>
<keyword evidence="2" id="KW-1185">Reference proteome</keyword>
<sequence length="445" mass="47350">MTGSQVLASTLLHELAHAMQFAAQELFAELNADSSPPPELRDLTPQRRLGLMAVTTRLGMMRRDDLSKDHWFSEPYFEHENEQEVGCAAETNIFEPGAGAAPSCLPGPDPANPGASPFGALGNVAAGSRSPFAGERGTGLPTPTTPALFSPLVGTVSAPRMPPFGGPYSILTTTSADLPASGAGTMQNVLGQEVWTRERTSSFTFTAAGQIARSAVQAAMEEHEVRAFLADHALSNNSNAIPHGLPERYISGPDAAPVVCWFRPVSAVPEPAVPAPVVPDEREIARVGDLPLSPHKGIFVGLYLDYGDDARRPCPGISDRRCAADLLKSFGPVCFPAAPTDGPVSIYRVLVEMKPRADKATCHLLCGPKQDGAYLGLPFGPFRATKARLNDVFFLPVFRDDAKALKVSAEARENDSWNRISAALLSIETALGCIPEAASRIQDTA</sequence>
<dbReference type="Proteomes" id="UP001217918">
    <property type="component" value="Unassembled WGS sequence"/>
</dbReference>
<comment type="caution">
    <text evidence="1">The sequence shown here is derived from an EMBL/GenBank/DDBJ whole genome shotgun (WGS) entry which is preliminary data.</text>
</comment>